<keyword evidence="3" id="KW-0274">FAD</keyword>
<evidence type="ECO:0000256" key="5">
    <source>
        <dbReference type="ARBA" id="ARBA00023284"/>
    </source>
</evidence>
<feature type="domain" description="FAD/NAD(P)-binding" evidence="6">
    <location>
        <begin position="1"/>
        <end position="290"/>
    </location>
</feature>
<dbReference type="SUPFAM" id="SSF51905">
    <property type="entry name" value="FAD/NAD(P)-binding domain"/>
    <property type="match status" value="1"/>
</dbReference>
<dbReference type="InterPro" id="IPR036188">
    <property type="entry name" value="FAD/NAD-bd_sf"/>
</dbReference>
<dbReference type="Gene3D" id="3.50.50.60">
    <property type="entry name" value="FAD/NAD(P)-binding domain"/>
    <property type="match status" value="2"/>
</dbReference>
<evidence type="ECO:0000259" key="6">
    <source>
        <dbReference type="Pfam" id="PF07992"/>
    </source>
</evidence>
<dbReference type="PRINTS" id="PR00368">
    <property type="entry name" value="FADPNR"/>
</dbReference>
<dbReference type="InterPro" id="IPR050260">
    <property type="entry name" value="FAD-bd_OxRdtase"/>
</dbReference>
<dbReference type="GO" id="GO:0016491">
    <property type="term" value="F:oxidoreductase activity"/>
    <property type="evidence" value="ECO:0007669"/>
    <property type="project" value="UniProtKB-KW"/>
</dbReference>
<evidence type="ECO:0000256" key="2">
    <source>
        <dbReference type="ARBA" id="ARBA00022630"/>
    </source>
</evidence>
<reference evidence="7 8" key="1">
    <citation type="journal article" date="2014" name="Genome Announc.">
        <title>Draft Genome Sequence of the Boron-Tolerant and Moderately Halotolerant Bacterium Gracilibacillus boraciitolerans JCM 21714T.</title>
        <authorList>
            <person name="Ahmed I."/>
            <person name="Oshima K."/>
            <person name="Suda W."/>
            <person name="Kitamura K."/>
            <person name="Iida T."/>
            <person name="Ohmori Y."/>
            <person name="Fujiwara T."/>
            <person name="Hattori M."/>
            <person name="Ohkuma M."/>
        </authorList>
    </citation>
    <scope>NUCLEOTIDE SEQUENCE [LARGE SCALE GENOMIC DNA]</scope>
    <source>
        <strain evidence="7 8">JCM 21714</strain>
    </source>
</reference>
<accession>W4VD35</accession>
<evidence type="ECO:0000313" key="7">
    <source>
        <dbReference type="EMBL" id="GAE91112.1"/>
    </source>
</evidence>
<gene>
    <name evidence="7" type="ORF">JCM21714_49</name>
</gene>
<dbReference type="InterPro" id="IPR023753">
    <property type="entry name" value="FAD/NAD-binding_dom"/>
</dbReference>
<evidence type="ECO:0000256" key="3">
    <source>
        <dbReference type="ARBA" id="ARBA00022827"/>
    </source>
</evidence>
<evidence type="ECO:0000256" key="4">
    <source>
        <dbReference type="ARBA" id="ARBA00023002"/>
    </source>
</evidence>
<protein>
    <submittedName>
        <fullName evidence="7">Pyridine nucleotide-disulfide oxidoreductase</fullName>
    </submittedName>
</protein>
<dbReference type="EMBL" id="BAVS01000001">
    <property type="protein sequence ID" value="GAE91112.1"/>
    <property type="molecule type" value="Genomic_DNA"/>
</dbReference>
<keyword evidence="8" id="KW-1185">Reference proteome</keyword>
<keyword evidence="2" id="KW-0285">Flavoprotein</keyword>
<dbReference type="STRING" id="1298598.JCM21714_49"/>
<evidence type="ECO:0000256" key="1">
    <source>
        <dbReference type="ARBA" id="ARBA00001974"/>
    </source>
</evidence>
<keyword evidence="4" id="KW-0560">Oxidoreductase</keyword>
<name>W4VD35_9BACI</name>
<evidence type="ECO:0000313" key="8">
    <source>
        <dbReference type="Proteomes" id="UP000019102"/>
    </source>
</evidence>
<organism evidence="7 8">
    <name type="scientific">Gracilibacillus boraciitolerans JCM 21714</name>
    <dbReference type="NCBI Taxonomy" id="1298598"/>
    <lineage>
        <taxon>Bacteria</taxon>
        <taxon>Bacillati</taxon>
        <taxon>Bacillota</taxon>
        <taxon>Bacilli</taxon>
        <taxon>Bacillales</taxon>
        <taxon>Bacillaceae</taxon>
        <taxon>Gracilibacillus</taxon>
    </lineage>
</organism>
<proteinExistence type="predicted"/>
<dbReference type="PANTHER" id="PTHR43429">
    <property type="entry name" value="PYRIDINE NUCLEOTIDE-DISULFIDE OXIDOREDUCTASE DOMAIN-CONTAINING"/>
    <property type="match status" value="1"/>
</dbReference>
<dbReference type="eggNOG" id="COG0446">
    <property type="taxonomic scope" value="Bacteria"/>
</dbReference>
<dbReference type="PRINTS" id="PR00469">
    <property type="entry name" value="PNDRDTASEII"/>
</dbReference>
<sequence length="317" mass="35178">MSAAMEIVRTDRTADITVLEKGKDYSYGQCGLPYVIGGLVPSTNDVIARSVNTFREKYGIDARIHTNVTKVDPDLQQVSGINLEDGSSFMIEYDRLLIATGVDSLAPDWQGIHLSGIHSLKTLQDTKQIKEDLTKEINEVTVVGGGYIGLEMAENFVHLDKKVRLIQRGKQLAPIFDKDMATIIEQKAKEKGIEIILEEEVQSFRGNHRVEAVETDKQTYTTDLVLLSIGVTPNTSFLKNTGIHRNDKGALVVNRYMQTSIPNVYAAGDCATQYHIVKQLDDHFPLGTTANKQGRIAGANMADHRLTFKGIVGDFYY</sequence>
<dbReference type="Pfam" id="PF07992">
    <property type="entry name" value="Pyr_redox_2"/>
    <property type="match status" value="1"/>
</dbReference>
<dbReference type="PANTHER" id="PTHR43429:SF1">
    <property type="entry name" value="NAD(P)H SULFUR OXIDOREDUCTASE (COA-DEPENDENT)"/>
    <property type="match status" value="1"/>
</dbReference>
<dbReference type="AlphaFoldDB" id="W4VD35"/>
<comment type="cofactor">
    <cofactor evidence="1">
        <name>FAD</name>
        <dbReference type="ChEBI" id="CHEBI:57692"/>
    </cofactor>
</comment>
<keyword evidence="5" id="KW-0676">Redox-active center</keyword>
<dbReference type="Proteomes" id="UP000019102">
    <property type="component" value="Unassembled WGS sequence"/>
</dbReference>
<comment type="caution">
    <text evidence="7">The sequence shown here is derived from an EMBL/GenBank/DDBJ whole genome shotgun (WGS) entry which is preliminary data.</text>
</comment>